<dbReference type="InterPro" id="IPR016162">
    <property type="entry name" value="Ald_DH_N"/>
</dbReference>
<evidence type="ECO:0000256" key="6">
    <source>
        <dbReference type="ARBA" id="ARBA00049024"/>
    </source>
</evidence>
<dbReference type="CDD" id="cd07079">
    <property type="entry name" value="ALDH_F18-19_ProA-GPR"/>
    <property type="match status" value="1"/>
</dbReference>
<comment type="catalytic activity">
    <reaction evidence="6 7">
        <text>L-glutamate 5-semialdehyde + phosphate + NADP(+) = L-glutamyl 5-phosphate + NADPH + H(+)</text>
        <dbReference type="Rhea" id="RHEA:19541"/>
        <dbReference type="ChEBI" id="CHEBI:15378"/>
        <dbReference type="ChEBI" id="CHEBI:43474"/>
        <dbReference type="ChEBI" id="CHEBI:57783"/>
        <dbReference type="ChEBI" id="CHEBI:58066"/>
        <dbReference type="ChEBI" id="CHEBI:58274"/>
        <dbReference type="ChEBI" id="CHEBI:58349"/>
        <dbReference type="EC" id="1.2.1.41"/>
    </reaction>
</comment>
<comment type="pathway">
    <text evidence="1 7">Amino-acid biosynthesis; L-proline biosynthesis; L-glutamate 5-semialdehyde from L-glutamate: step 2/2.</text>
</comment>
<dbReference type="GO" id="GO:0005737">
    <property type="term" value="C:cytoplasm"/>
    <property type="evidence" value="ECO:0007669"/>
    <property type="project" value="UniProtKB-SubCell"/>
</dbReference>
<gene>
    <name evidence="7" type="primary">proA</name>
    <name evidence="9" type="ORF">M9978_08545</name>
</gene>
<evidence type="ECO:0000256" key="5">
    <source>
        <dbReference type="ARBA" id="ARBA00023002"/>
    </source>
</evidence>
<name>A0A9X2HIX6_9SPHN</name>
<dbReference type="PANTHER" id="PTHR11063:SF8">
    <property type="entry name" value="DELTA-1-PYRROLINE-5-CARBOXYLATE SYNTHASE"/>
    <property type="match status" value="1"/>
</dbReference>
<dbReference type="PANTHER" id="PTHR11063">
    <property type="entry name" value="GLUTAMATE SEMIALDEHYDE DEHYDROGENASE"/>
    <property type="match status" value="1"/>
</dbReference>
<dbReference type="InterPro" id="IPR016163">
    <property type="entry name" value="Ald_DH_C"/>
</dbReference>
<dbReference type="Proteomes" id="UP001139451">
    <property type="component" value="Unassembled WGS sequence"/>
</dbReference>
<keyword evidence="5 7" id="KW-0560">Oxidoreductase</keyword>
<comment type="subcellular location">
    <subcellularLocation>
        <location evidence="7">Cytoplasm</location>
    </subcellularLocation>
</comment>
<proteinExistence type="inferred from homology"/>
<keyword evidence="10" id="KW-1185">Reference proteome</keyword>
<feature type="domain" description="Aldehyde dehydrogenase" evidence="8">
    <location>
        <begin position="9"/>
        <end position="275"/>
    </location>
</feature>
<dbReference type="InterPro" id="IPR000965">
    <property type="entry name" value="GPR_dom"/>
</dbReference>
<dbReference type="EMBL" id="JAMLDX010000005">
    <property type="protein sequence ID" value="MCP3730477.1"/>
    <property type="molecule type" value="Genomic_DNA"/>
</dbReference>
<evidence type="ECO:0000256" key="3">
    <source>
        <dbReference type="ARBA" id="ARBA00022650"/>
    </source>
</evidence>
<dbReference type="GO" id="GO:0050661">
    <property type="term" value="F:NADP binding"/>
    <property type="evidence" value="ECO:0007669"/>
    <property type="project" value="InterPro"/>
</dbReference>
<dbReference type="GO" id="GO:0004350">
    <property type="term" value="F:glutamate-5-semialdehyde dehydrogenase activity"/>
    <property type="evidence" value="ECO:0007669"/>
    <property type="project" value="UniProtKB-UniRule"/>
</dbReference>
<evidence type="ECO:0000313" key="10">
    <source>
        <dbReference type="Proteomes" id="UP001139451"/>
    </source>
</evidence>
<dbReference type="PIRSF" id="PIRSF000151">
    <property type="entry name" value="GPR"/>
    <property type="match status" value="1"/>
</dbReference>
<dbReference type="GO" id="GO:0055129">
    <property type="term" value="P:L-proline biosynthetic process"/>
    <property type="evidence" value="ECO:0007669"/>
    <property type="project" value="UniProtKB-UniRule"/>
</dbReference>
<dbReference type="InterPro" id="IPR012134">
    <property type="entry name" value="Glu-5-SA_DH"/>
</dbReference>
<organism evidence="9 10">
    <name type="scientific">Sphingomonas tagetis</name>
    <dbReference type="NCBI Taxonomy" id="2949092"/>
    <lineage>
        <taxon>Bacteria</taxon>
        <taxon>Pseudomonadati</taxon>
        <taxon>Pseudomonadota</taxon>
        <taxon>Alphaproteobacteria</taxon>
        <taxon>Sphingomonadales</taxon>
        <taxon>Sphingomonadaceae</taxon>
        <taxon>Sphingomonas</taxon>
    </lineage>
</organism>
<evidence type="ECO:0000256" key="4">
    <source>
        <dbReference type="ARBA" id="ARBA00022857"/>
    </source>
</evidence>
<keyword evidence="7" id="KW-0963">Cytoplasm</keyword>
<dbReference type="Gene3D" id="3.40.309.10">
    <property type="entry name" value="Aldehyde Dehydrogenase, Chain A, domain 2"/>
    <property type="match status" value="1"/>
</dbReference>
<comment type="similarity">
    <text evidence="7">Belongs to the gamma-glutamyl phosphate reductase family.</text>
</comment>
<evidence type="ECO:0000256" key="1">
    <source>
        <dbReference type="ARBA" id="ARBA00004985"/>
    </source>
</evidence>
<comment type="caution">
    <text evidence="9">The sequence shown here is derived from an EMBL/GenBank/DDBJ whole genome shotgun (WGS) entry which is preliminary data.</text>
</comment>
<dbReference type="RefSeq" id="WP_254292607.1">
    <property type="nucleotide sequence ID" value="NZ_JAMLDX010000005.1"/>
</dbReference>
<accession>A0A9X2HIX6</accession>
<dbReference type="AlphaFoldDB" id="A0A9X2HIX6"/>
<dbReference type="NCBIfam" id="TIGR00407">
    <property type="entry name" value="proA"/>
    <property type="match status" value="1"/>
</dbReference>
<reference evidence="9" key="1">
    <citation type="submission" date="2022-05" db="EMBL/GenBank/DDBJ databases">
        <title>Sphingomonas sp. strain MG17 Genome sequencing and assembly.</title>
        <authorList>
            <person name="Kim I."/>
        </authorList>
    </citation>
    <scope>NUCLEOTIDE SEQUENCE</scope>
    <source>
        <strain evidence="9">MG17</strain>
    </source>
</reference>
<keyword evidence="4 7" id="KW-0521">NADP</keyword>
<evidence type="ECO:0000259" key="8">
    <source>
        <dbReference type="Pfam" id="PF00171"/>
    </source>
</evidence>
<evidence type="ECO:0000313" key="9">
    <source>
        <dbReference type="EMBL" id="MCP3730477.1"/>
    </source>
</evidence>
<dbReference type="EC" id="1.2.1.41" evidence="7"/>
<protein>
    <recommendedName>
        <fullName evidence="7">Gamma-glutamyl phosphate reductase</fullName>
        <shortName evidence="7">GPR</shortName>
        <ecNumber evidence="7">1.2.1.41</ecNumber>
    </recommendedName>
    <alternativeName>
        <fullName evidence="7">Glutamate-5-semialdehyde dehydrogenase</fullName>
    </alternativeName>
    <alternativeName>
        <fullName evidence="7">Glutamyl-gamma-semialdehyde dehydrogenase</fullName>
        <shortName evidence="7">GSA dehydrogenase</shortName>
    </alternativeName>
</protein>
<dbReference type="InterPro" id="IPR020593">
    <property type="entry name" value="G-glutamylP_reductase_CS"/>
</dbReference>
<comment type="function">
    <text evidence="7">Catalyzes the NADPH-dependent reduction of L-glutamate 5-phosphate into L-glutamate 5-semialdehyde and phosphate. The product spontaneously undergoes cyclization to form 1-pyrroline-5-carboxylate.</text>
</comment>
<dbReference type="NCBIfam" id="NF001221">
    <property type="entry name" value="PRK00197.1"/>
    <property type="match status" value="1"/>
</dbReference>
<dbReference type="PROSITE" id="PS01223">
    <property type="entry name" value="PROA"/>
    <property type="match status" value="1"/>
</dbReference>
<dbReference type="HAMAP" id="MF_00412">
    <property type="entry name" value="ProA"/>
    <property type="match status" value="1"/>
</dbReference>
<dbReference type="InterPro" id="IPR015590">
    <property type="entry name" value="Aldehyde_DH_dom"/>
</dbReference>
<dbReference type="Pfam" id="PF00171">
    <property type="entry name" value="Aldedh"/>
    <property type="match status" value="1"/>
</dbReference>
<dbReference type="Gene3D" id="3.40.605.10">
    <property type="entry name" value="Aldehyde Dehydrogenase, Chain A, domain 1"/>
    <property type="match status" value="1"/>
</dbReference>
<keyword evidence="3 7" id="KW-0641">Proline biosynthesis</keyword>
<keyword evidence="2 7" id="KW-0028">Amino-acid biosynthesis</keyword>
<evidence type="ECO:0000256" key="7">
    <source>
        <dbReference type="HAMAP-Rule" id="MF_00412"/>
    </source>
</evidence>
<sequence>MDQNPEQLIAEMGQRARTAAGRLAGLPTARKAEGLRAAAAAMRAQADAILAANARDVAAGEANGLSGALLDRLRLDPARLEGAAQGVEAVAALPDPVGDTISRSERPNGLQLSRVRVPIGVIGIIYESRPNVTADAAALCVMSGNAAILRGGSEAAHSNRAIHAAFAAGLAQAGLPADAAQLVPTTDRAAVGAMLRADGAIDMVVPRGGKSLVARVQEEARVPVLAHLDGINHTYIDGAADPAMARELAVNAKMRRTGICGATETLLIDRAFADPAPMLAALADTGCELRGDADIRAIEPRVVAANAEDWDTEYLDSILSVKRVDGVEGAMAHIAAHGSHHTDAIVTGDAATAERFLNGVDSAIVMWNASTQFADGGEFGLGAEIGIATGRLHARGPVALEGLTTYKWVVRGTGQTRP</sequence>
<evidence type="ECO:0000256" key="2">
    <source>
        <dbReference type="ARBA" id="ARBA00022605"/>
    </source>
</evidence>
<dbReference type="SUPFAM" id="SSF53720">
    <property type="entry name" value="ALDH-like"/>
    <property type="match status" value="1"/>
</dbReference>
<dbReference type="InterPro" id="IPR016161">
    <property type="entry name" value="Ald_DH/histidinol_DH"/>
</dbReference>